<dbReference type="RefSeq" id="WP_378097177.1">
    <property type="nucleotide sequence ID" value="NZ_JBHSEP010000009.1"/>
</dbReference>
<evidence type="ECO:0000313" key="3">
    <source>
        <dbReference type="Proteomes" id="UP001596028"/>
    </source>
</evidence>
<accession>A0ABV9FEF6</accession>
<comment type="caution">
    <text evidence="2">The sequence shown here is derived from an EMBL/GenBank/DDBJ whole genome shotgun (WGS) entry which is preliminary data.</text>
</comment>
<reference evidence="3" key="1">
    <citation type="journal article" date="2019" name="Int. J. Syst. Evol. Microbiol.">
        <title>The Global Catalogue of Microorganisms (GCM) 10K type strain sequencing project: providing services to taxonomists for standard genome sequencing and annotation.</title>
        <authorList>
            <consortium name="The Broad Institute Genomics Platform"/>
            <consortium name="The Broad Institute Genome Sequencing Center for Infectious Disease"/>
            <person name="Wu L."/>
            <person name="Ma J."/>
        </authorList>
    </citation>
    <scope>NUCLEOTIDE SEQUENCE [LARGE SCALE GENOMIC DNA]</scope>
    <source>
        <strain evidence="3">CCUG 49571</strain>
    </source>
</reference>
<sequence length="308" mass="35102">MDSKAATFEQFCSKFNDESSCIQALFSARWPHGFRCPQCAFPGCYVIRTRRLPLYECRSCRAQTSLTVGTVLEGSRTPLRLWFQAIFLHARPQAISATRLAEIIGTTYKTAWLICHKIRHAMSTDDADRLLAGIVRINCGSYGRPYNPTVFRHPQEQPLLAGASIDGSGRFTYAKIKQVPNKHLIHDRITNGGKHHFIERHVSPEAEAVHAVILKFSRDRYRPLIELCNHAGRWINFRFNGIGPKHLQAYLDQYCFGLNHRENAADPFRYLLQCAASATVVTYPDLVSRVDDSARHKRIYKELLREAG</sequence>
<keyword evidence="3" id="KW-1185">Reference proteome</keyword>
<dbReference type="EMBL" id="JBHSEP010000009">
    <property type="protein sequence ID" value="MFC4599423.1"/>
    <property type="molecule type" value="Genomic_DNA"/>
</dbReference>
<dbReference type="Pfam" id="PF12760">
    <property type="entry name" value="Zn_ribbon_IS1595"/>
    <property type="match status" value="1"/>
</dbReference>
<organism evidence="2 3">
    <name type="scientific">Cohnella hongkongensis</name>
    <dbReference type="NCBI Taxonomy" id="178337"/>
    <lineage>
        <taxon>Bacteria</taxon>
        <taxon>Bacillati</taxon>
        <taxon>Bacillota</taxon>
        <taxon>Bacilli</taxon>
        <taxon>Bacillales</taxon>
        <taxon>Paenibacillaceae</taxon>
        <taxon>Cohnella</taxon>
    </lineage>
</organism>
<gene>
    <name evidence="2" type="ORF">ACFO3S_14315</name>
</gene>
<evidence type="ECO:0000313" key="2">
    <source>
        <dbReference type="EMBL" id="MFC4599423.1"/>
    </source>
</evidence>
<feature type="domain" description="Transposase zinc-ribbon" evidence="1">
    <location>
        <begin position="17"/>
        <end position="63"/>
    </location>
</feature>
<dbReference type="InterPro" id="IPR024442">
    <property type="entry name" value="Transposase_Zn_ribbon"/>
</dbReference>
<evidence type="ECO:0000259" key="1">
    <source>
        <dbReference type="Pfam" id="PF12760"/>
    </source>
</evidence>
<dbReference type="Proteomes" id="UP001596028">
    <property type="component" value="Unassembled WGS sequence"/>
</dbReference>
<protein>
    <submittedName>
        <fullName evidence="2">Transposase</fullName>
    </submittedName>
</protein>
<name>A0ABV9FEF6_9BACL</name>
<proteinExistence type="predicted"/>